<feature type="transmembrane region" description="Helical" evidence="9">
    <location>
        <begin position="149"/>
        <end position="171"/>
    </location>
</feature>
<keyword evidence="6 9" id="KW-0472">Membrane</keyword>
<dbReference type="GO" id="GO:0005549">
    <property type="term" value="F:odorant binding"/>
    <property type="evidence" value="ECO:0007669"/>
    <property type="project" value="InterPro"/>
</dbReference>
<dbReference type="GO" id="GO:0007165">
    <property type="term" value="P:signal transduction"/>
    <property type="evidence" value="ECO:0007669"/>
    <property type="project" value="UniProtKB-KW"/>
</dbReference>
<evidence type="ECO:0000256" key="2">
    <source>
        <dbReference type="ARBA" id="ARBA00022606"/>
    </source>
</evidence>
<sequence>MGLKHFLFENECVKGITAPTDYLYVKLLRMTLRVIATWPQREMGEKEPVYLNNFLKYFYLVVTIGCQFGSYLYLRAYNDELTMMEAGHNYLMIMMTFIDISRIISLTFSTEYRKICKEFFTKMHLFYFKNVSEYAMETHKRVHLLSHLFTLWLLFQMVFGVIFFNLIPMYYNYTAGRYKPGGTQNSTFEHSLYYKYPFDTLTEVKGYIVANIINWILSCLCVTWFCMCDLILSLMVFNIWGHLKMLTHTLHNFPRPSLETSITIDGGITVTSAKYSVEESVQILDKLKECVNYHRRIVEFNSKVSDVFGPMLICYYLYHQTSGCLLLLECSQMTAPVLMRYLPLTIVCTQQLIQLSVIFELIGTESEKLPDAVYSVPWECMDTSNRKFVIFFLMNVKEPIAVKPLGIANVGVTTMAAILRTSLSYFTFLRSI</sequence>
<organism evidence="10">
    <name type="scientific">Spodoptera frugiperda</name>
    <name type="common">Fall armyworm</name>
    <dbReference type="NCBI Taxonomy" id="7108"/>
    <lineage>
        <taxon>Eukaryota</taxon>
        <taxon>Metazoa</taxon>
        <taxon>Ecdysozoa</taxon>
        <taxon>Arthropoda</taxon>
        <taxon>Hexapoda</taxon>
        <taxon>Insecta</taxon>
        <taxon>Pterygota</taxon>
        <taxon>Neoptera</taxon>
        <taxon>Endopterygota</taxon>
        <taxon>Lepidoptera</taxon>
        <taxon>Glossata</taxon>
        <taxon>Ditrysia</taxon>
        <taxon>Noctuoidea</taxon>
        <taxon>Noctuidae</taxon>
        <taxon>Amphipyrinae</taxon>
        <taxon>Spodoptera</taxon>
    </lineage>
</organism>
<protein>
    <recommendedName>
        <fullName evidence="9">Odorant receptor</fullName>
    </recommendedName>
</protein>
<comment type="similarity">
    <text evidence="9">Belongs to the insect chemoreceptor superfamily. Heteromeric odorant receptor channel (TC 1.A.69) family.</text>
</comment>
<comment type="subcellular location">
    <subcellularLocation>
        <location evidence="9">Cell membrane</location>
        <topology evidence="9">Multi-pass membrane protein</topology>
    </subcellularLocation>
    <subcellularLocation>
        <location evidence="1">Membrane</location>
        <topology evidence="1">Multi-pass membrane protein</topology>
    </subcellularLocation>
</comment>
<proteinExistence type="inferred from homology"/>
<evidence type="ECO:0000256" key="9">
    <source>
        <dbReference type="RuleBase" id="RU351113"/>
    </source>
</evidence>
<dbReference type="PANTHER" id="PTHR21137:SF42">
    <property type="entry name" value="ODORANT RECEPTOR 83A"/>
    <property type="match status" value="1"/>
</dbReference>
<gene>
    <name evidence="10" type="primary">SFRICE042016.2</name>
    <name evidence="10" type="ORF">SFRICE_042016.2</name>
</gene>
<dbReference type="InterPro" id="IPR004117">
    <property type="entry name" value="7tm6_olfct_rcpt"/>
</dbReference>
<dbReference type="PANTHER" id="PTHR21137">
    <property type="entry name" value="ODORANT RECEPTOR"/>
    <property type="match status" value="1"/>
</dbReference>
<dbReference type="EMBL" id="ODYU01006989">
    <property type="protein sequence ID" value="SOQ49332.1"/>
    <property type="molecule type" value="Genomic_DNA"/>
</dbReference>
<keyword evidence="2 9" id="KW-0716">Sensory transduction</keyword>
<evidence type="ECO:0000256" key="5">
    <source>
        <dbReference type="ARBA" id="ARBA00022989"/>
    </source>
</evidence>
<evidence type="ECO:0000256" key="4">
    <source>
        <dbReference type="ARBA" id="ARBA00022725"/>
    </source>
</evidence>
<evidence type="ECO:0000256" key="1">
    <source>
        <dbReference type="ARBA" id="ARBA00004141"/>
    </source>
</evidence>
<reference evidence="10" key="1">
    <citation type="submission" date="2016-07" db="EMBL/GenBank/DDBJ databases">
        <authorList>
            <person name="Bretaudeau A."/>
        </authorList>
    </citation>
    <scope>NUCLEOTIDE SEQUENCE</scope>
    <source>
        <strain evidence="10">Rice</strain>
        <tissue evidence="10">Whole body</tissue>
    </source>
</reference>
<evidence type="ECO:0000256" key="8">
    <source>
        <dbReference type="ARBA" id="ARBA00023224"/>
    </source>
</evidence>
<keyword evidence="8 9" id="KW-0807">Transducer</keyword>
<evidence type="ECO:0000313" key="10">
    <source>
        <dbReference type="EMBL" id="SOQ49332.1"/>
    </source>
</evidence>
<feature type="transmembrane region" description="Helical" evidence="9">
    <location>
        <begin position="57"/>
        <end position="74"/>
    </location>
</feature>
<keyword evidence="3 9" id="KW-0812">Transmembrane</keyword>
<feature type="transmembrane region" description="Helical" evidence="9">
    <location>
        <begin position="212"/>
        <end position="237"/>
    </location>
</feature>
<keyword evidence="5 9" id="KW-1133">Transmembrane helix</keyword>
<accession>A0A2H1W914</accession>
<evidence type="ECO:0000256" key="6">
    <source>
        <dbReference type="ARBA" id="ARBA00023136"/>
    </source>
</evidence>
<dbReference type="AlphaFoldDB" id="A0A2H1W914"/>
<dbReference type="GO" id="GO:0005886">
    <property type="term" value="C:plasma membrane"/>
    <property type="evidence" value="ECO:0007669"/>
    <property type="project" value="UniProtKB-SubCell"/>
</dbReference>
<keyword evidence="7 9" id="KW-0675">Receptor</keyword>
<name>A0A2H1W914_SPOFR</name>
<dbReference type="Pfam" id="PF02949">
    <property type="entry name" value="7tm_6"/>
    <property type="match status" value="1"/>
</dbReference>
<comment type="caution">
    <text evidence="9">Lacks conserved residue(s) required for the propagation of feature annotation.</text>
</comment>
<evidence type="ECO:0000256" key="7">
    <source>
        <dbReference type="ARBA" id="ARBA00023170"/>
    </source>
</evidence>
<evidence type="ECO:0000256" key="3">
    <source>
        <dbReference type="ARBA" id="ARBA00022692"/>
    </source>
</evidence>
<keyword evidence="4 9" id="KW-0552">Olfaction</keyword>
<dbReference type="GO" id="GO:0004984">
    <property type="term" value="F:olfactory receptor activity"/>
    <property type="evidence" value="ECO:0007669"/>
    <property type="project" value="InterPro"/>
</dbReference>